<accession>A0ABD5TDW5</accession>
<keyword evidence="3" id="KW-1185">Reference proteome</keyword>
<comment type="caution">
    <text evidence="2">The sequence shown here is derived from an EMBL/GenBank/DDBJ whole genome shotgun (WGS) entry which is preliminary data.</text>
</comment>
<organism evidence="2 3">
    <name type="scientific">Halobaculum halobium</name>
    <dbReference type="NCBI Taxonomy" id="3032281"/>
    <lineage>
        <taxon>Archaea</taxon>
        <taxon>Methanobacteriati</taxon>
        <taxon>Methanobacteriota</taxon>
        <taxon>Stenosarchaea group</taxon>
        <taxon>Halobacteria</taxon>
        <taxon>Halobacteriales</taxon>
        <taxon>Haloferacaceae</taxon>
        <taxon>Halobaculum</taxon>
    </lineage>
</organism>
<sequence length="344" mass="38344">MQSNLSSIFDSYSLYAKAFPGISFLTLSILSLPTGSLSGTDTSPGALLAVTVLIVFVFGFAVGQAIHTISVYIESTIYLSMRAYWNSIITAKNVLNSAVSGYFDDQTDEESSESGSNNNNGKQDDPSDLYVVLSLAVLIVPIVGTLAYGVATGRYELFFSYSLGYVLAAIGPIESLRDWFSKVLTPHRNQFKNRFKQDRPLNESFKQSIESQVSWLDSNDGNMVYTSAMSILESGESSRANLFQAIFSFSRSMWVVLFSFSAYQVIIGTASYDLTWRESKYTLLQSSPEYTPIIIDLINTDLGSEYFGAFLFVFGVLFFYSEGEYKNLFSEYIMVDMLVELNKK</sequence>
<feature type="transmembrane region" description="Helical" evidence="1">
    <location>
        <begin position="253"/>
        <end position="272"/>
    </location>
</feature>
<dbReference type="Proteomes" id="UP001596443">
    <property type="component" value="Unassembled WGS sequence"/>
</dbReference>
<keyword evidence="1" id="KW-0472">Membrane</keyword>
<evidence type="ECO:0000256" key="1">
    <source>
        <dbReference type="SAM" id="Phobius"/>
    </source>
</evidence>
<feature type="transmembrane region" description="Helical" evidence="1">
    <location>
        <begin position="46"/>
        <end position="73"/>
    </location>
</feature>
<dbReference type="GeneID" id="81208428"/>
<dbReference type="EMBL" id="JBHSWX010000012">
    <property type="protein sequence ID" value="MFC6785397.1"/>
    <property type="molecule type" value="Genomic_DNA"/>
</dbReference>
<name>A0ABD5TDW5_9EURY</name>
<gene>
    <name evidence="2" type="ORF">ACFQFD_05240</name>
</gene>
<evidence type="ECO:0000313" key="2">
    <source>
        <dbReference type="EMBL" id="MFC6785397.1"/>
    </source>
</evidence>
<feature type="transmembrane region" description="Helical" evidence="1">
    <location>
        <begin position="129"/>
        <end position="151"/>
    </location>
</feature>
<proteinExistence type="predicted"/>
<dbReference type="AlphaFoldDB" id="A0ABD5TDW5"/>
<keyword evidence="1" id="KW-1133">Transmembrane helix</keyword>
<feature type="transmembrane region" description="Helical" evidence="1">
    <location>
        <begin position="306"/>
        <end position="323"/>
    </location>
</feature>
<protein>
    <submittedName>
        <fullName evidence="2">Uncharacterized protein</fullName>
    </submittedName>
</protein>
<keyword evidence="1" id="KW-0812">Transmembrane</keyword>
<evidence type="ECO:0000313" key="3">
    <source>
        <dbReference type="Proteomes" id="UP001596443"/>
    </source>
</evidence>
<dbReference type="RefSeq" id="WP_284062254.1">
    <property type="nucleotide sequence ID" value="NZ_CP126158.1"/>
</dbReference>
<feature type="transmembrane region" description="Helical" evidence="1">
    <location>
        <begin position="12"/>
        <end position="34"/>
    </location>
</feature>
<reference evidence="2 3" key="1">
    <citation type="journal article" date="2019" name="Int. J. Syst. Evol. Microbiol.">
        <title>The Global Catalogue of Microorganisms (GCM) 10K type strain sequencing project: providing services to taxonomists for standard genome sequencing and annotation.</title>
        <authorList>
            <consortium name="The Broad Institute Genomics Platform"/>
            <consortium name="The Broad Institute Genome Sequencing Center for Infectious Disease"/>
            <person name="Wu L."/>
            <person name="Ma J."/>
        </authorList>
    </citation>
    <scope>NUCLEOTIDE SEQUENCE [LARGE SCALE GENOMIC DNA]</scope>
    <source>
        <strain evidence="2 3">SYNS20</strain>
    </source>
</reference>